<dbReference type="InterPro" id="IPR008753">
    <property type="entry name" value="Peptidase_M13_N"/>
</dbReference>
<organism evidence="11 12">
    <name type="scientific">Lucilia cuprina</name>
    <name type="common">Green bottle fly</name>
    <name type="synonym">Australian sheep blowfly</name>
    <dbReference type="NCBI Taxonomy" id="7375"/>
    <lineage>
        <taxon>Eukaryota</taxon>
        <taxon>Metazoa</taxon>
        <taxon>Ecdysozoa</taxon>
        <taxon>Arthropoda</taxon>
        <taxon>Hexapoda</taxon>
        <taxon>Insecta</taxon>
        <taxon>Pterygota</taxon>
        <taxon>Neoptera</taxon>
        <taxon>Endopterygota</taxon>
        <taxon>Diptera</taxon>
        <taxon>Brachycera</taxon>
        <taxon>Muscomorpha</taxon>
        <taxon>Oestroidea</taxon>
        <taxon>Calliphoridae</taxon>
        <taxon>Luciliinae</taxon>
        <taxon>Lucilia</taxon>
    </lineage>
</organism>
<proteinExistence type="inferred from homology"/>
<evidence type="ECO:0000256" key="4">
    <source>
        <dbReference type="ARBA" id="ARBA00022670"/>
    </source>
</evidence>
<dbReference type="InterPro" id="IPR042089">
    <property type="entry name" value="Peptidase_M13_dom_2"/>
</dbReference>
<sequence>MQSYVLSYNVTKFNTPAARQIMRLSKSAEMRIYMNTEVDACKDFYQYACGNWPNINPALNEPKTGIFAILSKAFDRKILKILQGTKTLESTETDTKVRHFYESCMQRFQKNDNYTEKLISIMEEFGGMPALKGAAWQETKFDWLETIAQILRKYGYNIILGVDINSDLTNNKINRLYIGQLDDLITNKSKEYYYGLSFLWQMQMQSVLGLSPALASNISQEITDFAQNLASGMIDPMEGLGIEEKTRLRSLDEMTQNYGPTINFTRFVKSWLGYDYRLPVYEYVESYIRNLHDLIVKTPREVLANYIMWELIQDFRLETQKNVEKQIEKCVEVTKKHFLKYFNNLIYKQLLTEQPEIIEEVKSMWQQLKVSFENILLASSSGWMLEFTKNKALEKLLAMEIEINAYEDVDFQTEYSSLKILSDEFFENLKSVLQLRGHNFRMKLKEAPKLEEHKKLSFTPAYAAEYNRVILPVAFLQPRYLWDDVYPKALKYGTLGFIMGHEMAHGFDDTIRKFDAKGNLNNWWDLNASAVFDARKECLRQQYGKQRFGGELLPKTQAQGENIADNVGIRIAYAAYEMWLSENYHTPEHLPHMDSINARQLFFISTAQMWCTDINRILHHILITTDVHPPEEVRVRTISLKVKSTEDIFTSNYAKQILKLSKSADIKAYIDENIDPCDNFYSYVCGKWPKINPTNEKRKIKTDKFQDLSRGIEKRLSKLLLEEKSGNNGGEDKIKDFYASCRNVYFNKAIYKTNLANIYKDFGEFSAFKTDEQLNNTNSKWWSTVAGIQYKYGKTIILSVFILDDIKNTSKTMPYISPPEFILANGGDIMQNIEQTLIRKYLQSYLHMAAEDAAITAQNIITFENNLTWGATDVRLGKSVDELLTLYNTTDLIEKYKYLFDVKEYLEIVLGTNDLPAQIYVYDESYLEGLHDVFSTTDIELVEDYILWLFIQEFIVDLRSSDFQLDCVDQTRKYFGKFVDHVIYNQYRTKEFENSIYELWDNIRDTLRHNFESKKYDFISPETEQEAIKKLNNMNLSLNSYDSDNFIKMFKNLHIDPTNYVLNVKNILDNAESLRENKLEKKTQENTEVLSYTPVYNVLANKIKIPVYMLQPYFIWDPVYPKAIQYGTLGYLIAHEVIHGFDDEGRNYDSQGRAFKWWDEKSAKEFELKRKCFEEQYHNYIYNGKPLDKSILQSENIADNGGVNIAYDAYVRWLNKQKLSASYVEANDTLPCLPLNNRQLFFISFAQLMCENTLSVFRSSYANDDSHAPSMYRVIGSLSNSKAFHWLFKCDNRTRVWYTTKK</sequence>
<dbReference type="Pfam" id="PF05649">
    <property type="entry name" value="Peptidase_M13_N"/>
    <property type="match status" value="2"/>
</dbReference>
<evidence type="ECO:0000313" key="12">
    <source>
        <dbReference type="Proteomes" id="UP000037069"/>
    </source>
</evidence>
<evidence type="ECO:0000256" key="2">
    <source>
        <dbReference type="ARBA" id="ARBA00004401"/>
    </source>
</evidence>
<name>A0A0L0BMX0_LUCCU</name>
<dbReference type="PANTHER" id="PTHR11733">
    <property type="entry name" value="ZINC METALLOPROTEASE FAMILY M13 NEPRILYSIN-RELATED"/>
    <property type="match status" value="1"/>
</dbReference>
<reference evidence="11 12" key="1">
    <citation type="journal article" date="2015" name="Nat. Commun.">
        <title>Lucilia cuprina genome unlocks parasitic fly biology to underpin future interventions.</title>
        <authorList>
            <person name="Anstead C.A."/>
            <person name="Korhonen P.K."/>
            <person name="Young N.D."/>
            <person name="Hall R.S."/>
            <person name="Jex A.R."/>
            <person name="Murali S.C."/>
            <person name="Hughes D.S."/>
            <person name="Lee S.F."/>
            <person name="Perry T."/>
            <person name="Stroehlein A.J."/>
            <person name="Ansell B.R."/>
            <person name="Breugelmans B."/>
            <person name="Hofmann A."/>
            <person name="Qu J."/>
            <person name="Dugan S."/>
            <person name="Lee S.L."/>
            <person name="Chao H."/>
            <person name="Dinh H."/>
            <person name="Han Y."/>
            <person name="Doddapaneni H.V."/>
            <person name="Worley K.C."/>
            <person name="Muzny D.M."/>
            <person name="Ioannidis P."/>
            <person name="Waterhouse R.M."/>
            <person name="Zdobnov E.M."/>
            <person name="James P.J."/>
            <person name="Bagnall N.H."/>
            <person name="Kotze A.C."/>
            <person name="Gibbs R.A."/>
            <person name="Richards S."/>
            <person name="Batterham P."/>
            <person name="Gasser R.B."/>
        </authorList>
    </citation>
    <scope>NUCLEOTIDE SEQUENCE [LARGE SCALE GENOMIC DNA]</scope>
    <source>
        <strain evidence="11 12">LS</strain>
        <tissue evidence="11">Full body</tissue>
    </source>
</reference>
<dbReference type="InterPro" id="IPR018497">
    <property type="entry name" value="Peptidase_M13_C"/>
</dbReference>
<comment type="similarity">
    <text evidence="3">Belongs to the peptidase M13 family.</text>
</comment>
<evidence type="ECO:0000259" key="9">
    <source>
        <dbReference type="Pfam" id="PF01431"/>
    </source>
</evidence>
<keyword evidence="6" id="KW-0378">Hydrolase</keyword>
<gene>
    <name evidence="11" type="ORF">FF38_12582</name>
</gene>
<dbReference type="GO" id="GO:0046872">
    <property type="term" value="F:metal ion binding"/>
    <property type="evidence" value="ECO:0007669"/>
    <property type="project" value="UniProtKB-KW"/>
</dbReference>
<dbReference type="PROSITE" id="PS51885">
    <property type="entry name" value="NEPRILYSIN"/>
    <property type="match status" value="1"/>
</dbReference>
<dbReference type="PANTHER" id="PTHR11733:SF238">
    <property type="entry name" value="FI07649P-RELATED"/>
    <property type="match status" value="1"/>
</dbReference>
<feature type="domain" description="Peptidase M13 C-terminal" evidence="9">
    <location>
        <begin position="462"/>
        <end position="649"/>
    </location>
</feature>
<evidence type="ECO:0000256" key="6">
    <source>
        <dbReference type="ARBA" id="ARBA00022801"/>
    </source>
</evidence>
<dbReference type="Gene3D" id="3.40.390.10">
    <property type="entry name" value="Collagenase (Catalytic Domain)"/>
    <property type="match status" value="2"/>
</dbReference>
<dbReference type="PRINTS" id="PR00786">
    <property type="entry name" value="NEPRILYSIN"/>
</dbReference>
<dbReference type="GO" id="GO:0005886">
    <property type="term" value="C:plasma membrane"/>
    <property type="evidence" value="ECO:0007669"/>
    <property type="project" value="UniProtKB-SubCell"/>
</dbReference>
<keyword evidence="4" id="KW-0645">Protease</keyword>
<dbReference type="SUPFAM" id="SSF55486">
    <property type="entry name" value="Metalloproteases ('zincins'), catalytic domain"/>
    <property type="match status" value="2"/>
</dbReference>
<comment type="subcellular location">
    <subcellularLocation>
        <location evidence="2">Cell membrane</location>
        <topology evidence="2">Single-pass type II membrane protein</topology>
    </subcellularLocation>
</comment>
<evidence type="ECO:0000256" key="1">
    <source>
        <dbReference type="ARBA" id="ARBA00001947"/>
    </source>
</evidence>
<evidence type="ECO:0000256" key="5">
    <source>
        <dbReference type="ARBA" id="ARBA00022723"/>
    </source>
</evidence>
<evidence type="ECO:0008006" key="13">
    <source>
        <dbReference type="Google" id="ProtNLM"/>
    </source>
</evidence>
<dbReference type="InterPro" id="IPR024079">
    <property type="entry name" value="MetalloPept_cat_dom_sf"/>
</dbReference>
<dbReference type="GO" id="GO:0016485">
    <property type="term" value="P:protein processing"/>
    <property type="evidence" value="ECO:0007669"/>
    <property type="project" value="TreeGrafter"/>
</dbReference>
<dbReference type="OrthoDB" id="6475849at2759"/>
<dbReference type="OMA" id="VEQCASR"/>
<dbReference type="EMBL" id="JRES01001623">
    <property type="protein sequence ID" value="KNC21357.1"/>
    <property type="molecule type" value="Genomic_DNA"/>
</dbReference>
<dbReference type="Proteomes" id="UP000037069">
    <property type="component" value="Unassembled WGS sequence"/>
</dbReference>
<comment type="caution">
    <text evidence="11">The sequence shown here is derived from an EMBL/GenBank/DDBJ whole genome shotgun (WGS) entry which is preliminary data.</text>
</comment>
<keyword evidence="5" id="KW-0479">Metal-binding</keyword>
<comment type="cofactor">
    <cofactor evidence="1">
        <name>Zn(2+)</name>
        <dbReference type="ChEBI" id="CHEBI:29105"/>
    </cofactor>
</comment>
<keyword evidence="12" id="KW-1185">Reference proteome</keyword>
<evidence type="ECO:0000313" key="11">
    <source>
        <dbReference type="EMBL" id="KNC21357.1"/>
    </source>
</evidence>
<feature type="domain" description="Peptidase M13 N-terminal" evidence="10">
    <location>
        <begin position="676"/>
        <end position="1036"/>
    </location>
</feature>
<protein>
    <recommendedName>
        <fullName evidence="13">Endothelin-converting enzyme 1</fullName>
    </recommendedName>
</protein>
<dbReference type="Gene3D" id="1.10.1380.10">
    <property type="entry name" value="Neutral endopeptidase , domain2"/>
    <property type="match status" value="2"/>
</dbReference>
<dbReference type="Pfam" id="PF01431">
    <property type="entry name" value="Peptidase_M13"/>
    <property type="match status" value="2"/>
</dbReference>
<dbReference type="InterPro" id="IPR000718">
    <property type="entry name" value="Peptidase_M13"/>
</dbReference>
<keyword evidence="8" id="KW-0482">Metalloprotease</keyword>
<feature type="domain" description="Peptidase M13 N-terminal" evidence="10">
    <location>
        <begin position="41"/>
        <end position="404"/>
    </location>
</feature>
<evidence type="ECO:0000256" key="7">
    <source>
        <dbReference type="ARBA" id="ARBA00022833"/>
    </source>
</evidence>
<evidence type="ECO:0000259" key="10">
    <source>
        <dbReference type="Pfam" id="PF05649"/>
    </source>
</evidence>
<evidence type="ECO:0000256" key="3">
    <source>
        <dbReference type="ARBA" id="ARBA00007357"/>
    </source>
</evidence>
<feature type="domain" description="Peptidase M13 C-terminal" evidence="9">
    <location>
        <begin position="1095"/>
        <end position="1294"/>
    </location>
</feature>
<dbReference type="GO" id="GO:0004222">
    <property type="term" value="F:metalloendopeptidase activity"/>
    <property type="evidence" value="ECO:0007669"/>
    <property type="project" value="InterPro"/>
</dbReference>
<keyword evidence="7" id="KW-0862">Zinc</keyword>
<evidence type="ECO:0000256" key="8">
    <source>
        <dbReference type="ARBA" id="ARBA00023049"/>
    </source>
</evidence>
<accession>A0A0L0BMX0</accession>
<dbReference type="CDD" id="cd08662">
    <property type="entry name" value="M13"/>
    <property type="match status" value="2"/>
</dbReference>